<reference evidence="9 10" key="1">
    <citation type="submission" date="2024-09" db="EMBL/GenBank/DDBJ databases">
        <authorList>
            <person name="Sun Q."/>
            <person name="Mori K."/>
        </authorList>
    </citation>
    <scope>NUCLEOTIDE SEQUENCE [LARGE SCALE GENOMIC DNA]</scope>
    <source>
        <strain evidence="9 10">CECT 8300</strain>
    </source>
</reference>
<evidence type="ECO:0000259" key="8">
    <source>
        <dbReference type="Pfam" id="PF14322"/>
    </source>
</evidence>
<proteinExistence type="inferred from homology"/>
<keyword evidence="10" id="KW-1185">Reference proteome</keyword>
<evidence type="ECO:0000256" key="2">
    <source>
        <dbReference type="ARBA" id="ARBA00006275"/>
    </source>
</evidence>
<dbReference type="SUPFAM" id="SSF48452">
    <property type="entry name" value="TPR-like"/>
    <property type="match status" value="1"/>
</dbReference>
<dbReference type="InterPro" id="IPR033985">
    <property type="entry name" value="SusD-like_N"/>
</dbReference>
<evidence type="ECO:0000256" key="1">
    <source>
        <dbReference type="ARBA" id="ARBA00004442"/>
    </source>
</evidence>
<dbReference type="RefSeq" id="WP_290272759.1">
    <property type="nucleotide sequence ID" value="NZ_JAUFQP010000013.1"/>
</dbReference>
<evidence type="ECO:0000313" key="9">
    <source>
        <dbReference type="EMBL" id="MFB9105061.1"/>
    </source>
</evidence>
<feature type="signal peptide" evidence="6">
    <location>
        <begin position="1"/>
        <end position="25"/>
    </location>
</feature>
<comment type="subcellular location">
    <subcellularLocation>
        <location evidence="1">Cell outer membrane</location>
    </subcellularLocation>
</comment>
<keyword evidence="4" id="KW-0472">Membrane</keyword>
<comment type="caution">
    <text evidence="9">The sequence shown here is derived from an EMBL/GenBank/DDBJ whole genome shotgun (WGS) entry which is preliminary data.</text>
</comment>
<evidence type="ECO:0000259" key="7">
    <source>
        <dbReference type="Pfam" id="PF07980"/>
    </source>
</evidence>
<keyword evidence="3 6" id="KW-0732">Signal</keyword>
<dbReference type="Pfam" id="PF14322">
    <property type="entry name" value="SusD-like_3"/>
    <property type="match status" value="1"/>
</dbReference>
<accession>A0ABV5GZZ4</accession>
<protein>
    <submittedName>
        <fullName evidence="9">RagB/SusD family nutrient uptake outer membrane protein</fullName>
    </submittedName>
</protein>
<feature type="domain" description="RagB/SusD" evidence="7">
    <location>
        <begin position="317"/>
        <end position="633"/>
    </location>
</feature>
<gene>
    <name evidence="9" type="ORF">ACFFU1_09135</name>
</gene>
<dbReference type="Proteomes" id="UP001589590">
    <property type="component" value="Unassembled WGS sequence"/>
</dbReference>
<dbReference type="InterPro" id="IPR011990">
    <property type="entry name" value="TPR-like_helical_dom_sf"/>
</dbReference>
<evidence type="ECO:0000313" key="10">
    <source>
        <dbReference type="Proteomes" id="UP001589590"/>
    </source>
</evidence>
<evidence type="ECO:0000256" key="3">
    <source>
        <dbReference type="ARBA" id="ARBA00022729"/>
    </source>
</evidence>
<feature type="chain" id="PRO_5047459206" evidence="6">
    <location>
        <begin position="26"/>
        <end position="633"/>
    </location>
</feature>
<organism evidence="9 10">
    <name type="scientific">Algibacter miyuki</name>
    <dbReference type="NCBI Taxonomy" id="1306933"/>
    <lineage>
        <taxon>Bacteria</taxon>
        <taxon>Pseudomonadati</taxon>
        <taxon>Bacteroidota</taxon>
        <taxon>Flavobacteriia</taxon>
        <taxon>Flavobacteriales</taxon>
        <taxon>Flavobacteriaceae</taxon>
        <taxon>Algibacter</taxon>
    </lineage>
</organism>
<dbReference type="Pfam" id="PF07980">
    <property type="entry name" value="SusD_RagB"/>
    <property type="match status" value="1"/>
</dbReference>
<dbReference type="Gene3D" id="1.25.40.390">
    <property type="match status" value="1"/>
</dbReference>
<feature type="domain" description="SusD-like N-terminal" evidence="8">
    <location>
        <begin position="109"/>
        <end position="203"/>
    </location>
</feature>
<evidence type="ECO:0000256" key="5">
    <source>
        <dbReference type="ARBA" id="ARBA00023237"/>
    </source>
</evidence>
<dbReference type="InterPro" id="IPR012944">
    <property type="entry name" value="SusD_RagB_dom"/>
</dbReference>
<keyword evidence="5" id="KW-0998">Cell outer membrane</keyword>
<sequence>MKTKKIKYFISSILMACFFSCDSYIDVVPDNIATIDIAFNNRDNAERFFYTLYHYMPSHGNVNANPGLIGGDEIWVNPISGNSMGAFKMTQGFQNVVSPEINWWGGYSNDMFIGLRDCNIFLENIDRPRDLVEEEKTRWIAEAKFLKAYYHFWLFRMYGPIPIIDENTAVGASVDEVRLERQKVDDVVTFIVDLLDEAMVDLPPFIAVPAVELGRVTQPIAASIKAQTLAFAASPLLNGNLAYSGWTNNAGEPYVNQTFDIAKWEKAAEASAEAVRLSTENGHSLYRSNGSAQFTLSDSTITKLSIREAISERWNSEIIWGNQNSSASGLQSMAFIKADPSLTPEELGQAATNWSPTLTMAELFYSDNGVPIEEDLDYDYDGRYDVRTGDSDHKYYIEEGYKTAALHFDREPRFHASLGFDGGKVYGMGQYNDKSIFTIKSKNGQPASGSNDRNYSVTGYFAKKLINTEDIISGGSWRVNAYPFPVIRLSDMYLLYAECSNEAYGPSAEVYANLDIVRERAGLDGVVTSWATHSNNPSKPNTKEGLREIIHQERLIELAFEGHRFWDLRRWLKAQSYLDGTEMKGWNRSGSTVEDYYKVTVVGETAFSQKNYFWPIKESDLLVNPNLDQAPGW</sequence>
<comment type="similarity">
    <text evidence="2">Belongs to the SusD family.</text>
</comment>
<name>A0ABV5GZZ4_9FLAO</name>
<evidence type="ECO:0000256" key="6">
    <source>
        <dbReference type="SAM" id="SignalP"/>
    </source>
</evidence>
<evidence type="ECO:0000256" key="4">
    <source>
        <dbReference type="ARBA" id="ARBA00023136"/>
    </source>
</evidence>
<dbReference type="EMBL" id="JBHMFA010000005">
    <property type="protein sequence ID" value="MFB9105061.1"/>
    <property type="molecule type" value="Genomic_DNA"/>
</dbReference>